<reference evidence="6" key="1">
    <citation type="submission" date="2021-09" db="EMBL/GenBank/DDBJ databases">
        <authorList>
            <consortium name="AG Swart"/>
            <person name="Singh M."/>
            <person name="Singh A."/>
            <person name="Seah K."/>
            <person name="Emmerich C."/>
        </authorList>
    </citation>
    <scope>NUCLEOTIDE SEQUENCE</scope>
    <source>
        <strain evidence="6">ATCC30299</strain>
    </source>
</reference>
<feature type="transmembrane region" description="Helical" evidence="5">
    <location>
        <begin position="411"/>
        <end position="430"/>
    </location>
</feature>
<dbReference type="InterPro" id="IPR004752">
    <property type="entry name" value="AmpG_permease/AT-1"/>
</dbReference>
<feature type="transmembrane region" description="Helical" evidence="5">
    <location>
        <begin position="284"/>
        <end position="304"/>
    </location>
</feature>
<protein>
    <recommendedName>
        <fullName evidence="8">Acetyl-CoA transporter</fullName>
    </recommendedName>
</protein>
<keyword evidence="3 5" id="KW-1133">Transmembrane helix</keyword>
<feature type="transmembrane region" description="Helical" evidence="5">
    <location>
        <begin position="316"/>
        <end position="334"/>
    </location>
</feature>
<proteinExistence type="predicted"/>
<feature type="transmembrane region" description="Helical" evidence="5">
    <location>
        <begin position="163"/>
        <end position="180"/>
    </location>
</feature>
<dbReference type="GO" id="GO:0008521">
    <property type="term" value="F:acetyl-CoA transmembrane transporter activity"/>
    <property type="evidence" value="ECO:0007669"/>
    <property type="project" value="InterPro"/>
</dbReference>
<dbReference type="Pfam" id="PF13000">
    <property type="entry name" value="Acatn"/>
    <property type="match status" value="3"/>
</dbReference>
<dbReference type="GO" id="GO:0035348">
    <property type="term" value="P:acetyl-CoA transmembrane transport"/>
    <property type="evidence" value="ECO:0007669"/>
    <property type="project" value="InterPro"/>
</dbReference>
<feature type="transmembrane region" description="Helical" evidence="5">
    <location>
        <begin position="248"/>
        <end position="264"/>
    </location>
</feature>
<dbReference type="SUPFAM" id="SSF103473">
    <property type="entry name" value="MFS general substrate transporter"/>
    <property type="match status" value="1"/>
</dbReference>
<dbReference type="Gene3D" id="1.20.1250.20">
    <property type="entry name" value="MFS general substrate transporter like domains"/>
    <property type="match status" value="1"/>
</dbReference>
<evidence type="ECO:0008006" key="8">
    <source>
        <dbReference type="Google" id="ProtNLM"/>
    </source>
</evidence>
<feature type="transmembrane region" description="Helical" evidence="5">
    <location>
        <begin position="20"/>
        <end position="43"/>
    </location>
</feature>
<feature type="transmembrane region" description="Helical" evidence="5">
    <location>
        <begin position="116"/>
        <end position="142"/>
    </location>
</feature>
<comment type="caution">
    <text evidence="6">The sequence shown here is derived from an EMBL/GenBank/DDBJ whole genome shotgun (WGS) entry which is preliminary data.</text>
</comment>
<evidence type="ECO:0000256" key="5">
    <source>
        <dbReference type="SAM" id="Phobius"/>
    </source>
</evidence>
<dbReference type="EMBL" id="CAJZBQ010000036">
    <property type="protein sequence ID" value="CAG9324206.1"/>
    <property type="molecule type" value="Genomic_DNA"/>
</dbReference>
<dbReference type="PANTHER" id="PTHR12778:SF9">
    <property type="entry name" value="ACETYL-COENZYME A TRANSPORTER 1"/>
    <property type="match status" value="1"/>
</dbReference>
<keyword evidence="4 5" id="KW-0472">Membrane</keyword>
<gene>
    <name evidence="6" type="ORF">BSTOLATCC_MIC36003</name>
</gene>
<comment type="subcellular location">
    <subcellularLocation>
        <location evidence="1">Membrane</location>
        <topology evidence="1">Multi-pass membrane protein</topology>
    </subcellularLocation>
</comment>
<dbReference type="GO" id="GO:0016020">
    <property type="term" value="C:membrane"/>
    <property type="evidence" value="ECO:0007669"/>
    <property type="project" value="UniProtKB-SubCell"/>
</dbReference>
<dbReference type="InterPro" id="IPR024371">
    <property type="entry name" value="AcetylCoA_trans_1-like"/>
</dbReference>
<feature type="transmembrane region" description="Helical" evidence="5">
    <location>
        <begin position="55"/>
        <end position="78"/>
    </location>
</feature>
<accession>A0AAU9JDY1</accession>
<evidence type="ECO:0000313" key="7">
    <source>
        <dbReference type="Proteomes" id="UP001162131"/>
    </source>
</evidence>
<keyword evidence="2 5" id="KW-0812">Transmembrane</keyword>
<dbReference type="Proteomes" id="UP001162131">
    <property type="component" value="Unassembled WGS sequence"/>
</dbReference>
<evidence type="ECO:0000313" key="6">
    <source>
        <dbReference type="EMBL" id="CAG9324206.1"/>
    </source>
</evidence>
<sequence length="451" mass="51625">MFDISGIDKRFLKGDLHNVILLTILYLLQGIPLGLSYASLPFLLKKHLSYSDIGIFSISAFPFSLKFLWSPLVDAYFIPQIGRRKTWIIPLQILSGFMMIFLSFRIDELVRNADNVWTITLLFTFLVFLYATQDIAVDGWALEILRPEHKSLASTCQSVGQNIGFFASFTIFLAFNSVEFCNKYIYSEEMKEPAISLPQFMYFWGVINLITSIYLILFSEEKPMKLDENQGFISIFGKIMETVKQKHFIWLIILGLTNKMFFASNDSMLMLMLMEKGVPEADLGLISAYQLPIDIIVSIVVGWYTRHGYQFKYFCYGYIIRIIMNCYGIFLLLLDLNSAYYYFFLVVGGFFGSLGSNLMFVSIGSFFNIIVDESIGGSLLTFLNTIWNFGGTWARFAALNLVDHLTFGETHGYYVLTIASAVFGVVYYPIMWSLTKKISSVNTSDWKLKTN</sequence>
<name>A0AAU9JDY1_9CILI</name>
<evidence type="ECO:0000256" key="2">
    <source>
        <dbReference type="ARBA" id="ARBA00022692"/>
    </source>
</evidence>
<feature type="transmembrane region" description="Helical" evidence="5">
    <location>
        <begin position="200"/>
        <end position="218"/>
    </location>
</feature>
<organism evidence="6 7">
    <name type="scientific">Blepharisma stoltei</name>
    <dbReference type="NCBI Taxonomy" id="1481888"/>
    <lineage>
        <taxon>Eukaryota</taxon>
        <taxon>Sar</taxon>
        <taxon>Alveolata</taxon>
        <taxon>Ciliophora</taxon>
        <taxon>Postciliodesmatophora</taxon>
        <taxon>Heterotrichea</taxon>
        <taxon>Heterotrichida</taxon>
        <taxon>Blepharismidae</taxon>
        <taxon>Blepharisma</taxon>
    </lineage>
</organism>
<feature type="transmembrane region" description="Helical" evidence="5">
    <location>
        <begin position="379"/>
        <end position="399"/>
    </location>
</feature>
<dbReference type="AlphaFoldDB" id="A0AAU9JDY1"/>
<dbReference type="PANTHER" id="PTHR12778">
    <property type="entry name" value="SOLUTE CARRIER FAMILY 33 ACETYL-COA TRANSPORTER -RELATED"/>
    <property type="match status" value="1"/>
</dbReference>
<evidence type="ECO:0000256" key="1">
    <source>
        <dbReference type="ARBA" id="ARBA00004141"/>
    </source>
</evidence>
<keyword evidence="7" id="KW-1185">Reference proteome</keyword>
<evidence type="ECO:0000256" key="3">
    <source>
        <dbReference type="ARBA" id="ARBA00022989"/>
    </source>
</evidence>
<feature type="transmembrane region" description="Helical" evidence="5">
    <location>
        <begin position="87"/>
        <end position="104"/>
    </location>
</feature>
<evidence type="ECO:0000256" key="4">
    <source>
        <dbReference type="ARBA" id="ARBA00023136"/>
    </source>
</evidence>
<dbReference type="InterPro" id="IPR036259">
    <property type="entry name" value="MFS_trans_sf"/>
</dbReference>
<feature type="transmembrane region" description="Helical" evidence="5">
    <location>
        <begin position="340"/>
        <end position="367"/>
    </location>
</feature>